<dbReference type="GO" id="GO:0005524">
    <property type="term" value="F:ATP binding"/>
    <property type="evidence" value="ECO:0007669"/>
    <property type="project" value="UniProtKB-UniRule"/>
</dbReference>
<keyword evidence="3 11" id="KW-0378">Hydrolase</keyword>
<dbReference type="InterPro" id="IPR014017">
    <property type="entry name" value="DNA_helicase_UvrD-like_C"/>
</dbReference>
<dbReference type="PROSITE" id="PS51198">
    <property type="entry name" value="UVRD_HELICASE_ATP_BIND"/>
    <property type="match status" value="1"/>
</dbReference>
<evidence type="ECO:0000256" key="7">
    <source>
        <dbReference type="ARBA" id="ARBA00023235"/>
    </source>
</evidence>
<comment type="catalytic activity">
    <reaction evidence="8">
        <text>Couples ATP hydrolysis with the unwinding of duplex DNA by translocating in the 3'-5' direction.</text>
        <dbReference type="EC" id="5.6.2.4"/>
    </reaction>
</comment>
<keyword evidence="6" id="KW-0238">DNA-binding</keyword>
<dbReference type="Gene3D" id="3.40.50.300">
    <property type="entry name" value="P-loop containing nucleotide triphosphate hydrolases"/>
    <property type="match status" value="3"/>
</dbReference>
<dbReference type="Proteomes" id="UP000309174">
    <property type="component" value="Unassembled WGS sequence"/>
</dbReference>
<dbReference type="RefSeq" id="WP_138648828.1">
    <property type="nucleotide sequence ID" value="NZ_VCKW01000217.1"/>
</dbReference>
<evidence type="ECO:0000259" key="12">
    <source>
        <dbReference type="PROSITE" id="PS50206"/>
    </source>
</evidence>
<dbReference type="GO" id="GO:0003677">
    <property type="term" value="F:DNA binding"/>
    <property type="evidence" value="ECO:0007669"/>
    <property type="project" value="UniProtKB-KW"/>
</dbReference>
<evidence type="ECO:0000256" key="6">
    <source>
        <dbReference type="ARBA" id="ARBA00023125"/>
    </source>
</evidence>
<sequence length="590" mass="65486">MSKLTESIADLKANAGQWQAFRTEGHCVVLAPPGSGKTKLLTTRVAYDLANRIPRPQGAACITLTNPAADQLRERITDLGVESRSTLFVGTVHGFAFRRIIAPFARAAGRSDAANLQVADPRLARRLLDQVVDRHFERHEKRERRLAKSTIEHNRKQLATDQQWLRSEQRIVQAGRKYEQELRQLGLMDFDDIVRFAVELVEGDETVRKALVACYPHLYVDEYQDLAPGLDRLVRALCFDYRTPVDLFAVGDPDQAIFGFTGTRPELLIELAARPGVTRVPLTVNYRCGIEIIRCANRLLADPDREITGQRSGGRVEAHHEPGGFSAQVNAAAQIVRTATASGTPLHEVVVLCATNTNCESAAAGLRAQGLPVYVRGSEYDRTPATQLIEGLAAWTTLGRERSGHRLSDLLYGWRDAMGNQWSKRGESKLVEKMLELRKKVDAPATQLIDDLELLGFTSALEKVRRGDDVASIGDMVVALTNGSLRGHTITELGERARNVDRIEVTTMTSGKGLEFDVVVILGAEDGVIPFFASAEGSKEMNEDRRKFYVSITRAREAVDIFYSGFTVTQYGTRKYNPPSRFIRQLGIIT</sequence>
<proteinExistence type="inferred from homology"/>
<comment type="caution">
    <text evidence="14">The sequence shown here is derived from an EMBL/GenBank/DDBJ whole genome shotgun (WGS) entry which is preliminary data.</text>
</comment>
<feature type="domain" description="UvrD-like helicase ATP-binding" evidence="13">
    <location>
        <begin position="10"/>
        <end position="289"/>
    </location>
</feature>
<feature type="binding site" evidence="11">
    <location>
        <begin position="31"/>
        <end position="38"/>
    </location>
    <ligand>
        <name>ATP</name>
        <dbReference type="ChEBI" id="CHEBI:30616"/>
    </ligand>
</feature>
<evidence type="ECO:0000256" key="8">
    <source>
        <dbReference type="ARBA" id="ARBA00034617"/>
    </source>
</evidence>
<accession>A0A5C4J3R9</accession>
<evidence type="ECO:0000256" key="10">
    <source>
        <dbReference type="ARBA" id="ARBA00048988"/>
    </source>
</evidence>
<evidence type="ECO:0000256" key="1">
    <source>
        <dbReference type="ARBA" id="ARBA00009922"/>
    </source>
</evidence>
<evidence type="ECO:0000313" key="14">
    <source>
        <dbReference type="EMBL" id="TMQ91348.1"/>
    </source>
</evidence>
<evidence type="ECO:0000259" key="13">
    <source>
        <dbReference type="PROSITE" id="PS51198"/>
    </source>
</evidence>
<dbReference type="GO" id="GO:0043138">
    <property type="term" value="F:3'-5' DNA helicase activity"/>
    <property type="evidence" value="ECO:0007669"/>
    <property type="project" value="UniProtKB-EC"/>
</dbReference>
<dbReference type="Gene3D" id="1.10.486.10">
    <property type="entry name" value="PCRA, domain 4"/>
    <property type="match status" value="1"/>
</dbReference>
<evidence type="ECO:0000256" key="9">
    <source>
        <dbReference type="ARBA" id="ARBA00034808"/>
    </source>
</evidence>
<dbReference type="AlphaFoldDB" id="A0A5C4J3R9"/>
<dbReference type="EMBL" id="VCKW01000217">
    <property type="protein sequence ID" value="TMQ91348.1"/>
    <property type="molecule type" value="Genomic_DNA"/>
</dbReference>
<name>A0A5C4J3R9_9ACTN</name>
<dbReference type="PANTHER" id="PTHR11070">
    <property type="entry name" value="UVRD / RECB / PCRA DNA HELICASE FAMILY MEMBER"/>
    <property type="match status" value="1"/>
</dbReference>
<dbReference type="PROSITE" id="PS50206">
    <property type="entry name" value="RHODANESE_3"/>
    <property type="match status" value="1"/>
</dbReference>
<dbReference type="InterPro" id="IPR000212">
    <property type="entry name" value="DNA_helicase_UvrD/REP"/>
</dbReference>
<dbReference type="GO" id="GO:0000725">
    <property type="term" value="P:recombinational repair"/>
    <property type="evidence" value="ECO:0007669"/>
    <property type="project" value="TreeGrafter"/>
</dbReference>
<keyword evidence="15" id="KW-1185">Reference proteome</keyword>
<evidence type="ECO:0000256" key="5">
    <source>
        <dbReference type="ARBA" id="ARBA00022840"/>
    </source>
</evidence>
<dbReference type="GO" id="GO:0016887">
    <property type="term" value="F:ATP hydrolysis activity"/>
    <property type="evidence" value="ECO:0007669"/>
    <property type="project" value="RHEA"/>
</dbReference>
<gene>
    <name evidence="14" type="ORF">ETD83_31390</name>
</gene>
<keyword evidence="4 11" id="KW-0347">Helicase</keyword>
<keyword evidence="7" id="KW-0413">Isomerase</keyword>
<evidence type="ECO:0000256" key="4">
    <source>
        <dbReference type="ARBA" id="ARBA00022806"/>
    </source>
</evidence>
<dbReference type="Pfam" id="PF13361">
    <property type="entry name" value="UvrD_C"/>
    <property type="match status" value="1"/>
</dbReference>
<keyword evidence="5 11" id="KW-0067">ATP-binding</keyword>
<dbReference type="SUPFAM" id="SSF52540">
    <property type="entry name" value="P-loop containing nucleoside triphosphate hydrolases"/>
    <property type="match status" value="1"/>
</dbReference>
<dbReference type="OrthoDB" id="3196263at2"/>
<protein>
    <recommendedName>
        <fullName evidence="9">DNA 3'-5' helicase</fullName>
        <ecNumber evidence="9">5.6.2.4</ecNumber>
    </recommendedName>
</protein>
<evidence type="ECO:0000313" key="15">
    <source>
        <dbReference type="Proteomes" id="UP000309174"/>
    </source>
</evidence>
<dbReference type="InterPro" id="IPR027417">
    <property type="entry name" value="P-loop_NTPase"/>
</dbReference>
<evidence type="ECO:0000256" key="3">
    <source>
        <dbReference type="ARBA" id="ARBA00022801"/>
    </source>
</evidence>
<dbReference type="InterPro" id="IPR001763">
    <property type="entry name" value="Rhodanese-like_dom"/>
</dbReference>
<evidence type="ECO:0000256" key="11">
    <source>
        <dbReference type="PROSITE-ProRule" id="PRU00560"/>
    </source>
</evidence>
<evidence type="ECO:0000256" key="2">
    <source>
        <dbReference type="ARBA" id="ARBA00022741"/>
    </source>
</evidence>
<comment type="similarity">
    <text evidence="1">Belongs to the helicase family. UvrD subfamily.</text>
</comment>
<dbReference type="Gene3D" id="1.10.10.160">
    <property type="match status" value="1"/>
</dbReference>
<dbReference type="GO" id="GO:0005829">
    <property type="term" value="C:cytosol"/>
    <property type="evidence" value="ECO:0007669"/>
    <property type="project" value="TreeGrafter"/>
</dbReference>
<dbReference type="EC" id="5.6.2.4" evidence="9"/>
<dbReference type="InterPro" id="IPR014016">
    <property type="entry name" value="UvrD-like_ATP-bd"/>
</dbReference>
<feature type="domain" description="Rhodanese" evidence="12">
    <location>
        <begin position="348"/>
        <end position="404"/>
    </location>
</feature>
<organism evidence="14 15">
    <name type="scientific">Actinomadura soli</name>
    <dbReference type="NCBI Taxonomy" id="2508997"/>
    <lineage>
        <taxon>Bacteria</taxon>
        <taxon>Bacillati</taxon>
        <taxon>Actinomycetota</taxon>
        <taxon>Actinomycetes</taxon>
        <taxon>Streptosporangiales</taxon>
        <taxon>Thermomonosporaceae</taxon>
        <taxon>Actinomadura</taxon>
    </lineage>
</organism>
<keyword evidence="2 11" id="KW-0547">Nucleotide-binding</keyword>
<dbReference type="Pfam" id="PF00580">
    <property type="entry name" value="UvrD-helicase"/>
    <property type="match status" value="1"/>
</dbReference>
<dbReference type="InterPro" id="IPR013986">
    <property type="entry name" value="DExx_box_DNA_helicase_dom_sf"/>
</dbReference>
<dbReference type="PANTHER" id="PTHR11070:SF2">
    <property type="entry name" value="ATP-DEPENDENT DNA HELICASE SRS2"/>
    <property type="match status" value="1"/>
</dbReference>
<dbReference type="CDD" id="cd17932">
    <property type="entry name" value="DEXQc_UvrD"/>
    <property type="match status" value="1"/>
</dbReference>
<comment type="catalytic activity">
    <reaction evidence="10">
        <text>ATP + H2O = ADP + phosphate + H(+)</text>
        <dbReference type="Rhea" id="RHEA:13065"/>
        <dbReference type="ChEBI" id="CHEBI:15377"/>
        <dbReference type="ChEBI" id="CHEBI:15378"/>
        <dbReference type="ChEBI" id="CHEBI:30616"/>
        <dbReference type="ChEBI" id="CHEBI:43474"/>
        <dbReference type="ChEBI" id="CHEBI:456216"/>
        <dbReference type="EC" id="5.6.2.4"/>
    </reaction>
</comment>
<reference evidence="14 15" key="1">
    <citation type="submission" date="2019-05" db="EMBL/GenBank/DDBJ databases">
        <title>Draft genome sequence of Actinomadura sp. 14C53.</title>
        <authorList>
            <person name="Saricaoglu S."/>
            <person name="Isik K."/>
        </authorList>
    </citation>
    <scope>NUCLEOTIDE SEQUENCE [LARGE SCALE GENOMIC DNA]</scope>
    <source>
        <strain evidence="14 15">14C53</strain>
    </source>
</reference>